<evidence type="ECO:0000313" key="8">
    <source>
        <dbReference type="Proteomes" id="UP000627838"/>
    </source>
</evidence>
<comment type="caution">
    <text evidence="7">The sequence shown here is derived from an EMBL/GenBank/DDBJ whole genome shotgun (WGS) entry which is preliminary data.</text>
</comment>
<dbReference type="InterPro" id="IPR008271">
    <property type="entry name" value="Ser/Thr_kinase_AS"/>
</dbReference>
<proteinExistence type="predicted"/>
<sequence>MEPLDRSDPRRIGERITLRGRLGAGGMGRVYYGVTDDHEQVAVKVIKADLVDRDEVRERFARETDALRTLQGPHLASLVDASGADDDEPWLAMEYVRGLTLSEFVKTRGPLPVPVAAVLGVLLAGALRDVHAAGLLHRDLKPGNVLLGRDGPKVIDFGLVAFADGPSDLTTSKSMLGTPHCMPPEQMQTPKEITAAADVYALGATLLFALTKHYPYEAETIHGLIGKVISAHIGPDLGGVPDAFTGPVAAMLAYGAGDRPPLPALVHDLSGMCGPVPEAITAFALATYVKRESDPADVAPPRRSRTVPSAVTPPGSVLAGLADRLRTSYAVSARF</sequence>
<dbReference type="InterPro" id="IPR017441">
    <property type="entry name" value="Protein_kinase_ATP_BS"/>
</dbReference>
<dbReference type="PROSITE" id="PS00108">
    <property type="entry name" value="PROTEIN_KINASE_ST"/>
    <property type="match status" value="1"/>
</dbReference>
<keyword evidence="3 7" id="KW-0418">Kinase</keyword>
<keyword evidence="7" id="KW-0723">Serine/threonine-protein kinase</keyword>
<dbReference type="Gene3D" id="3.30.200.20">
    <property type="entry name" value="Phosphorylase Kinase, domain 1"/>
    <property type="match status" value="1"/>
</dbReference>
<evidence type="ECO:0000256" key="5">
    <source>
        <dbReference type="PROSITE-ProRule" id="PRU10141"/>
    </source>
</evidence>
<dbReference type="Gene3D" id="1.10.510.10">
    <property type="entry name" value="Transferase(Phosphotransferase) domain 1"/>
    <property type="match status" value="1"/>
</dbReference>
<dbReference type="SUPFAM" id="SSF56112">
    <property type="entry name" value="Protein kinase-like (PK-like)"/>
    <property type="match status" value="1"/>
</dbReference>
<evidence type="ECO:0000256" key="1">
    <source>
        <dbReference type="ARBA" id="ARBA00022679"/>
    </source>
</evidence>
<dbReference type="InterPro" id="IPR000719">
    <property type="entry name" value="Prot_kinase_dom"/>
</dbReference>
<keyword evidence="1" id="KW-0808">Transferase</keyword>
<dbReference type="PROSITE" id="PS50011">
    <property type="entry name" value="PROTEIN_KINASE_DOM"/>
    <property type="match status" value="1"/>
</dbReference>
<dbReference type="SMART" id="SM00220">
    <property type="entry name" value="S_TKc"/>
    <property type="match status" value="1"/>
</dbReference>
<dbReference type="InterPro" id="IPR011009">
    <property type="entry name" value="Kinase-like_dom_sf"/>
</dbReference>
<evidence type="ECO:0000313" key="7">
    <source>
        <dbReference type="EMBL" id="MBE1532628.1"/>
    </source>
</evidence>
<name>A0ABR9JPX0_9ACTN</name>
<accession>A0ABR9JPX0</accession>
<feature type="domain" description="Protein kinase" evidence="6">
    <location>
        <begin position="16"/>
        <end position="270"/>
    </location>
</feature>
<reference evidence="7 8" key="1">
    <citation type="submission" date="2020-10" db="EMBL/GenBank/DDBJ databases">
        <title>Sequencing the genomes of 1000 actinobacteria strains.</title>
        <authorList>
            <person name="Klenk H.-P."/>
        </authorList>
    </citation>
    <scope>NUCLEOTIDE SEQUENCE [LARGE SCALE GENOMIC DNA]</scope>
    <source>
        <strain evidence="7 8">DSM 46744</strain>
    </source>
</reference>
<feature type="binding site" evidence="5">
    <location>
        <position position="44"/>
    </location>
    <ligand>
        <name>ATP</name>
        <dbReference type="ChEBI" id="CHEBI:30616"/>
    </ligand>
</feature>
<dbReference type="CDD" id="cd14014">
    <property type="entry name" value="STKc_PknB_like"/>
    <property type="match status" value="1"/>
</dbReference>
<dbReference type="PROSITE" id="PS00107">
    <property type="entry name" value="PROTEIN_KINASE_ATP"/>
    <property type="match status" value="1"/>
</dbReference>
<evidence type="ECO:0000256" key="2">
    <source>
        <dbReference type="ARBA" id="ARBA00022741"/>
    </source>
</evidence>
<dbReference type="GO" id="GO:0004674">
    <property type="term" value="F:protein serine/threonine kinase activity"/>
    <property type="evidence" value="ECO:0007669"/>
    <property type="project" value="UniProtKB-KW"/>
</dbReference>
<dbReference type="RefSeq" id="WP_192759292.1">
    <property type="nucleotide sequence ID" value="NZ_JADBDZ010000001.1"/>
</dbReference>
<evidence type="ECO:0000256" key="3">
    <source>
        <dbReference type="ARBA" id="ARBA00022777"/>
    </source>
</evidence>
<evidence type="ECO:0000256" key="4">
    <source>
        <dbReference type="ARBA" id="ARBA00022840"/>
    </source>
</evidence>
<dbReference type="PANTHER" id="PTHR43289">
    <property type="entry name" value="MITOGEN-ACTIVATED PROTEIN KINASE KINASE KINASE 20-RELATED"/>
    <property type="match status" value="1"/>
</dbReference>
<keyword evidence="4 5" id="KW-0067">ATP-binding</keyword>
<dbReference type="Pfam" id="PF00069">
    <property type="entry name" value="Pkinase"/>
    <property type="match status" value="1"/>
</dbReference>
<protein>
    <submittedName>
        <fullName evidence="7">Serine/threonine protein kinase</fullName>
    </submittedName>
</protein>
<dbReference type="PANTHER" id="PTHR43289:SF34">
    <property type="entry name" value="SERINE_THREONINE-PROTEIN KINASE YBDM-RELATED"/>
    <property type="match status" value="1"/>
</dbReference>
<dbReference type="EMBL" id="JADBDZ010000001">
    <property type="protein sequence ID" value="MBE1532628.1"/>
    <property type="molecule type" value="Genomic_DNA"/>
</dbReference>
<dbReference type="Proteomes" id="UP000627838">
    <property type="component" value="Unassembled WGS sequence"/>
</dbReference>
<gene>
    <name evidence="7" type="ORF">H4W34_002461</name>
</gene>
<evidence type="ECO:0000259" key="6">
    <source>
        <dbReference type="PROSITE" id="PS50011"/>
    </source>
</evidence>
<keyword evidence="2 5" id="KW-0547">Nucleotide-binding</keyword>
<organism evidence="7 8">
    <name type="scientific">Actinomadura algeriensis</name>
    <dbReference type="NCBI Taxonomy" id="1679523"/>
    <lineage>
        <taxon>Bacteria</taxon>
        <taxon>Bacillati</taxon>
        <taxon>Actinomycetota</taxon>
        <taxon>Actinomycetes</taxon>
        <taxon>Streptosporangiales</taxon>
        <taxon>Thermomonosporaceae</taxon>
        <taxon>Actinomadura</taxon>
    </lineage>
</organism>
<keyword evidence="8" id="KW-1185">Reference proteome</keyword>